<dbReference type="EMBL" id="CP127845">
    <property type="protein sequence ID" value="WMY87549.1"/>
    <property type="molecule type" value="Genomic_DNA"/>
</dbReference>
<feature type="region of interest" description="Disordered" evidence="1">
    <location>
        <begin position="226"/>
        <end position="264"/>
    </location>
</feature>
<sequence>MNTRISRDRVERAALLLDTLIKDTEKKGCSWAVDDNNRTAVTYDGETVYVTLRERISKAVKPPLPPEPMPKRHRNREPVLWLGPRDAYVYTSTGEFTLIAQEKPGVGSQSTWTDSKTGQLEKKLHLFCNGLSKLIERMRAYRASIEASRRQFEELSRIRRETLMAAAHQRNLQKRLVENMEKWEKAKRLGQFIDAVAAGAINGSEEKARQTAAWVEWARAQVDSIDPVGNPATTSLEPEEAGGPEYAAKKRTGRGGVEGSLLGR</sequence>
<dbReference type="RefSeq" id="WP_309673789.1">
    <property type="nucleotide sequence ID" value="NZ_CP127845.1"/>
</dbReference>
<name>A0ABY9SVC3_9PSED</name>
<evidence type="ECO:0000313" key="2">
    <source>
        <dbReference type="EMBL" id="WMY87549.1"/>
    </source>
</evidence>
<dbReference type="Proteomes" id="UP001258940">
    <property type="component" value="Chromosome"/>
</dbReference>
<organism evidence="2 3">
    <name type="scientific">Pseudomonas shirazica</name>
    <dbReference type="NCBI Taxonomy" id="1940636"/>
    <lineage>
        <taxon>Bacteria</taxon>
        <taxon>Pseudomonadati</taxon>
        <taxon>Pseudomonadota</taxon>
        <taxon>Gammaproteobacteria</taxon>
        <taxon>Pseudomonadales</taxon>
        <taxon>Pseudomonadaceae</taxon>
        <taxon>Pseudomonas</taxon>
    </lineage>
</organism>
<keyword evidence="3" id="KW-1185">Reference proteome</keyword>
<evidence type="ECO:0000313" key="3">
    <source>
        <dbReference type="Proteomes" id="UP001258940"/>
    </source>
</evidence>
<gene>
    <name evidence="2" type="ORF">QR297_12140</name>
</gene>
<protein>
    <submittedName>
        <fullName evidence="2">Uncharacterized protein</fullName>
    </submittedName>
</protein>
<evidence type="ECO:0000256" key="1">
    <source>
        <dbReference type="SAM" id="MobiDB-lite"/>
    </source>
</evidence>
<accession>A0ABY9SVC3</accession>
<proteinExistence type="predicted"/>
<reference evidence="2 3" key="1">
    <citation type="journal article" date="2023" name="J Bioinform Genom">
        <title>Complete genome sequence of the bacterium Pseudomonas shirazica hy376 from natural waters of algiers.</title>
        <authorList>
            <person name="Haffaressas Y."/>
            <person name="Seghouani N."/>
            <person name="Arzamasceva V.O."/>
            <person name="Tepeeva A.N."/>
            <person name="Vasilenko O.V."/>
        </authorList>
    </citation>
    <scope>NUCLEOTIDE SEQUENCE [LARGE SCALE GENOMIC DNA]</scope>
    <source>
        <strain evidence="2 3">HY376</strain>
    </source>
</reference>